<evidence type="ECO:0000256" key="1">
    <source>
        <dbReference type="SAM" id="Coils"/>
    </source>
</evidence>
<proteinExistence type="predicted"/>
<evidence type="ECO:0000256" key="2">
    <source>
        <dbReference type="SAM" id="MobiDB-lite"/>
    </source>
</evidence>
<accession>A0ABR0VP76</accession>
<sequence>MAAISGRKHEKLMKPLSPTKAKLSSSTAKNSLLEDKIEKQNFDSKRLRCGIKVPIRSPTLPPEIRRSNAATSPLVARLMGLDEDLGAKKPDHHISDKRQRLLQALEKCNEDLEALKRIIKAVQTIPGAGGNSDQEPNIPAGGGPLSSISMLHISSTAGTLVSNVVPQQRKPTAAKKPGEDYEPIAKLVNKSSITESSLHVRRQVTPPSCSRAMVQSVEEVCDDIAWGEKREIGRIGMVLQDHLWRELIHELVKDLKSSCSNIRYSLPLEACKRSLCF</sequence>
<dbReference type="EMBL" id="JABTTQ020000960">
    <property type="protein sequence ID" value="KAK6137030.1"/>
    <property type="molecule type" value="Genomic_DNA"/>
</dbReference>
<evidence type="ECO:0008006" key="5">
    <source>
        <dbReference type="Google" id="ProtNLM"/>
    </source>
</evidence>
<gene>
    <name evidence="3" type="ORF">DH2020_029229</name>
</gene>
<keyword evidence="1" id="KW-0175">Coiled coil</keyword>
<evidence type="ECO:0000313" key="4">
    <source>
        <dbReference type="Proteomes" id="UP001318860"/>
    </source>
</evidence>
<reference evidence="3 4" key="1">
    <citation type="journal article" date="2021" name="Comput. Struct. Biotechnol. J.">
        <title>De novo genome assembly of the potent medicinal plant Rehmannia glutinosa using nanopore technology.</title>
        <authorList>
            <person name="Ma L."/>
            <person name="Dong C."/>
            <person name="Song C."/>
            <person name="Wang X."/>
            <person name="Zheng X."/>
            <person name="Niu Y."/>
            <person name="Chen S."/>
            <person name="Feng W."/>
        </authorList>
    </citation>
    <scope>NUCLEOTIDE SEQUENCE [LARGE SCALE GENOMIC DNA]</scope>
    <source>
        <strain evidence="3">DH-2019</strain>
    </source>
</reference>
<dbReference type="PANTHER" id="PTHR37234">
    <property type="entry name" value="OS03G0319200 PROTEIN"/>
    <property type="match status" value="1"/>
</dbReference>
<evidence type="ECO:0000313" key="3">
    <source>
        <dbReference type="EMBL" id="KAK6137030.1"/>
    </source>
</evidence>
<name>A0ABR0VP76_REHGL</name>
<organism evidence="3 4">
    <name type="scientific">Rehmannia glutinosa</name>
    <name type="common">Chinese foxglove</name>
    <dbReference type="NCBI Taxonomy" id="99300"/>
    <lineage>
        <taxon>Eukaryota</taxon>
        <taxon>Viridiplantae</taxon>
        <taxon>Streptophyta</taxon>
        <taxon>Embryophyta</taxon>
        <taxon>Tracheophyta</taxon>
        <taxon>Spermatophyta</taxon>
        <taxon>Magnoliopsida</taxon>
        <taxon>eudicotyledons</taxon>
        <taxon>Gunneridae</taxon>
        <taxon>Pentapetalae</taxon>
        <taxon>asterids</taxon>
        <taxon>lamiids</taxon>
        <taxon>Lamiales</taxon>
        <taxon>Orobanchaceae</taxon>
        <taxon>Rehmannieae</taxon>
        <taxon>Rehmannia</taxon>
    </lineage>
</organism>
<feature type="compositionally biased region" description="Basic residues" evidence="2">
    <location>
        <begin position="1"/>
        <end position="11"/>
    </location>
</feature>
<keyword evidence="4" id="KW-1185">Reference proteome</keyword>
<dbReference type="Proteomes" id="UP001318860">
    <property type="component" value="Unassembled WGS sequence"/>
</dbReference>
<dbReference type="PANTHER" id="PTHR37234:SF1">
    <property type="entry name" value="OS03G0319200 PROTEIN"/>
    <property type="match status" value="1"/>
</dbReference>
<protein>
    <recommendedName>
        <fullName evidence="5">DUF3741 domain-containing protein</fullName>
    </recommendedName>
</protein>
<feature type="region of interest" description="Disordered" evidence="2">
    <location>
        <begin position="1"/>
        <end position="29"/>
    </location>
</feature>
<feature type="coiled-coil region" evidence="1">
    <location>
        <begin position="98"/>
        <end position="125"/>
    </location>
</feature>
<comment type="caution">
    <text evidence="3">The sequence shown here is derived from an EMBL/GenBank/DDBJ whole genome shotgun (WGS) entry which is preliminary data.</text>
</comment>